<reference evidence="1 2" key="1">
    <citation type="journal article" date="2021" name="Int. J. Syst. Evol. Microbiol.">
        <title>Reticulibacter mediterranei gen. nov., sp. nov., within the new family Reticulibacteraceae fam. nov., and Ktedonospora formicarum gen. nov., sp. nov., Ktedonobacter robiniae sp. nov., Dictyobacter formicarum sp. nov. and Dictyobacter arantiisoli sp. nov., belonging to the class Ktedonobacteria.</title>
        <authorList>
            <person name="Yabe S."/>
            <person name="Zheng Y."/>
            <person name="Wang C.M."/>
            <person name="Sakai Y."/>
            <person name="Abe K."/>
            <person name="Yokota A."/>
            <person name="Donadio S."/>
            <person name="Cavaletti L."/>
            <person name="Monciardini P."/>
        </authorList>
    </citation>
    <scope>NUCLEOTIDE SEQUENCE [LARGE SCALE GENOMIC DNA]</scope>
    <source>
        <strain evidence="1 2">SOSP1-9</strain>
    </source>
</reference>
<evidence type="ECO:0008006" key="3">
    <source>
        <dbReference type="Google" id="ProtNLM"/>
    </source>
</evidence>
<evidence type="ECO:0000313" key="2">
    <source>
        <dbReference type="Proteomes" id="UP000635565"/>
    </source>
</evidence>
<sequence>MSNIMDPNRPYLTTPQAAEHADFTLSYITYLLRNNKVEGFRLAREWFVYTDSLDAFLAQKRKPGPKGPRAKA</sequence>
<comment type="caution">
    <text evidence="1">The sequence shown here is derived from an EMBL/GenBank/DDBJ whole genome shotgun (WGS) entry which is preliminary data.</text>
</comment>
<gene>
    <name evidence="1" type="ORF">KSZ_00170</name>
</gene>
<keyword evidence="2" id="KW-1185">Reference proteome</keyword>
<organism evidence="1 2">
    <name type="scientific">Dictyobacter formicarum</name>
    <dbReference type="NCBI Taxonomy" id="2778368"/>
    <lineage>
        <taxon>Bacteria</taxon>
        <taxon>Bacillati</taxon>
        <taxon>Chloroflexota</taxon>
        <taxon>Ktedonobacteria</taxon>
        <taxon>Ktedonobacterales</taxon>
        <taxon>Dictyobacteraceae</taxon>
        <taxon>Dictyobacter</taxon>
    </lineage>
</organism>
<name>A0ABQ3V8E5_9CHLR</name>
<protein>
    <recommendedName>
        <fullName evidence="3">Helix-turn-helix domain-containing protein</fullName>
    </recommendedName>
</protein>
<dbReference type="RefSeq" id="WP_201359723.1">
    <property type="nucleotide sequence ID" value="NZ_BNJJ01000001.1"/>
</dbReference>
<accession>A0ABQ3V8E5</accession>
<evidence type="ECO:0000313" key="1">
    <source>
        <dbReference type="EMBL" id="GHO82011.1"/>
    </source>
</evidence>
<dbReference type="Proteomes" id="UP000635565">
    <property type="component" value="Unassembled WGS sequence"/>
</dbReference>
<dbReference type="EMBL" id="BNJJ01000001">
    <property type="protein sequence ID" value="GHO82011.1"/>
    <property type="molecule type" value="Genomic_DNA"/>
</dbReference>
<proteinExistence type="predicted"/>